<dbReference type="OrthoDB" id="9789634at2"/>
<keyword evidence="3" id="KW-1185">Reference proteome</keyword>
<dbReference type="InterPro" id="IPR052366">
    <property type="entry name" value="GTP_Pyrophosphokinase"/>
</dbReference>
<dbReference type="AlphaFoldDB" id="A0A3P4B848"/>
<dbReference type="PANTHER" id="PTHR47837:SF1">
    <property type="entry name" value="GTP PYROPHOSPHOKINASE YJBM"/>
    <property type="match status" value="1"/>
</dbReference>
<gene>
    <name evidence="2" type="ORF">PIGHUM_04599</name>
</gene>
<proteinExistence type="predicted"/>
<dbReference type="Gene3D" id="3.30.460.10">
    <property type="entry name" value="Beta Polymerase, domain 2"/>
    <property type="match status" value="1"/>
</dbReference>
<dbReference type="GO" id="GO:0015969">
    <property type="term" value="P:guanosine tetraphosphate metabolic process"/>
    <property type="evidence" value="ECO:0007669"/>
    <property type="project" value="InterPro"/>
</dbReference>
<dbReference type="EMBL" id="UWPJ01000040">
    <property type="protein sequence ID" value="VCU72499.1"/>
    <property type="molecule type" value="Genomic_DNA"/>
</dbReference>
<protein>
    <recommendedName>
        <fullName evidence="1">RelA/SpoT domain-containing protein</fullName>
    </recommendedName>
</protein>
<evidence type="ECO:0000313" key="3">
    <source>
        <dbReference type="Proteomes" id="UP000277294"/>
    </source>
</evidence>
<name>A0A3P4B848_9BURK</name>
<dbReference type="InterPro" id="IPR007685">
    <property type="entry name" value="RelA_SpoT"/>
</dbReference>
<dbReference type="PANTHER" id="PTHR47837">
    <property type="entry name" value="GTP PYROPHOSPHOKINASE YJBM"/>
    <property type="match status" value="1"/>
</dbReference>
<dbReference type="Proteomes" id="UP000277294">
    <property type="component" value="Unassembled WGS sequence"/>
</dbReference>
<organism evidence="2 3">
    <name type="scientific">Pigmentiphaga humi</name>
    <dbReference type="NCBI Taxonomy" id="2478468"/>
    <lineage>
        <taxon>Bacteria</taxon>
        <taxon>Pseudomonadati</taxon>
        <taxon>Pseudomonadota</taxon>
        <taxon>Betaproteobacteria</taxon>
        <taxon>Burkholderiales</taxon>
        <taxon>Alcaligenaceae</taxon>
        <taxon>Pigmentiphaga</taxon>
    </lineage>
</organism>
<dbReference type="RefSeq" id="WP_124082051.1">
    <property type="nucleotide sequence ID" value="NZ_UWPJ01000040.1"/>
</dbReference>
<dbReference type="SMART" id="SM00954">
    <property type="entry name" value="RelA_SpoT"/>
    <property type="match status" value="1"/>
</dbReference>
<accession>A0A3P4B848</accession>
<dbReference type="SUPFAM" id="SSF81301">
    <property type="entry name" value="Nucleotidyltransferase"/>
    <property type="match status" value="1"/>
</dbReference>
<dbReference type="CDD" id="cd05399">
    <property type="entry name" value="NT_Rel-Spo_like"/>
    <property type="match status" value="1"/>
</dbReference>
<dbReference type="Pfam" id="PF04607">
    <property type="entry name" value="RelA_SpoT"/>
    <property type="match status" value="1"/>
</dbReference>
<reference evidence="2 3" key="1">
    <citation type="submission" date="2018-10" db="EMBL/GenBank/DDBJ databases">
        <authorList>
            <person name="Criscuolo A."/>
        </authorList>
    </citation>
    <scope>NUCLEOTIDE SEQUENCE [LARGE SCALE GENOMIC DNA]</scope>
    <source>
        <strain evidence="2">DnA1</strain>
    </source>
</reference>
<dbReference type="InterPro" id="IPR043519">
    <property type="entry name" value="NT_sf"/>
</dbReference>
<sequence length="421" mass="48681">MQMSKSRIDRAGNAIARSIYRSDDEYIELEDVFDEYRKNHLQPLSETTLEIQGWLNGYRRPYYIAQRLKRKPQIIRKLKRLKVRLSQLQDIGGLRIIVPTNADVDRLYRYLEGQLGCQKGFKIERETDYREKGRDTTGYRALHLILSRDGVSLELQIRSRIQHYWAESIERTSVIYGYHLKEEEGDPAVLRYFQLLSDAFYEIEAGRTASPDHRLEIDALRTTCEKIIEASPLGKILDSFINEGVIRTLTEKESRGGYGLNNWIIVFDWNTGQFVSWDIVGRSPDEAVASYIQTERAFPPNEGFEVVLIGSSEVATVRETHSHYFGIEAYETILESLDTSIVGFRRKIDLDVGARQILLVLYRKHFWGGKTVSRETLKNHYCRSVLTFDLSLDALVEKNLIHSNAGISLNLRVKSEIESYL</sequence>
<feature type="domain" description="RelA/SpoT" evidence="1">
    <location>
        <begin position="66"/>
        <end position="180"/>
    </location>
</feature>
<evidence type="ECO:0000259" key="1">
    <source>
        <dbReference type="SMART" id="SM00954"/>
    </source>
</evidence>
<evidence type="ECO:0000313" key="2">
    <source>
        <dbReference type="EMBL" id="VCU72499.1"/>
    </source>
</evidence>